<name>A0A0N9MNX4_PSEPU</name>
<organism evidence="1">
    <name type="scientific">Pseudomonas putida</name>
    <name type="common">Arthrobacter siderocapsulatus</name>
    <dbReference type="NCBI Taxonomy" id="303"/>
    <lineage>
        <taxon>Bacteria</taxon>
        <taxon>Pseudomonadati</taxon>
        <taxon>Pseudomonadota</taxon>
        <taxon>Gammaproteobacteria</taxon>
        <taxon>Pseudomonadales</taxon>
        <taxon>Pseudomonadaceae</taxon>
        <taxon>Pseudomonas</taxon>
    </lineage>
</organism>
<evidence type="ECO:0000313" key="1">
    <source>
        <dbReference type="EMBL" id="ALG76464.1"/>
    </source>
</evidence>
<reference evidence="1" key="2">
    <citation type="submission" date="2015-01" db="EMBL/GenBank/DDBJ databases">
        <authorList>
            <person name="Xiang T."/>
            <person name="Song Y."/>
            <person name="Huang L."/>
            <person name="Wang B."/>
            <person name="Wu P."/>
        </authorList>
    </citation>
    <scope>NUCLEOTIDE SEQUENCE</scope>
    <source>
        <strain evidence="1">BW11M1</strain>
    </source>
</reference>
<sequence length="61" mass="6784">MTTTQTYPPNTRDVKGVQTFMRPAMGVLCDVCTIPRTRGNHERCSKIRQAAGFATPSERQA</sequence>
<accession>A0A0N9MNX4</accession>
<dbReference type="EMBL" id="KP698091">
    <property type="protein sequence ID" value="ALG76464.1"/>
    <property type="molecule type" value="Genomic_DNA"/>
</dbReference>
<protein>
    <submittedName>
        <fullName evidence="1">Uncharacterized protein</fullName>
    </submittedName>
</protein>
<dbReference type="AlphaFoldDB" id="A0A0N9MNX4"/>
<proteinExistence type="predicted"/>
<reference evidence="1" key="1">
    <citation type="journal article" date="2015" name="Genome Biol. Evol.">
        <title>Different Ancestries of R Tailocins in Rhizospheric Pseudomonas Isolates.</title>
        <authorList>
            <person name="Ghequire M.G."/>
            <person name="Dillen Y."/>
            <person name="Lambrichts I."/>
            <person name="Proost P."/>
            <person name="Wattiez R."/>
            <person name="De Mot R."/>
        </authorList>
    </citation>
    <scope>NUCLEOTIDE SEQUENCE</scope>
    <source>
        <strain evidence="1">BW11M1</strain>
    </source>
</reference>